<name>A0AAN7T538_9EURO</name>
<dbReference type="Gene3D" id="1.20.1280.50">
    <property type="match status" value="1"/>
</dbReference>
<gene>
    <name evidence="5" type="ORF">LTR05_000814</name>
</gene>
<feature type="region of interest" description="Disordered" evidence="3">
    <location>
        <begin position="1"/>
        <end position="22"/>
    </location>
</feature>
<evidence type="ECO:0000313" key="5">
    <source>
        <dbReference type="EMBL" id="KAK5090639.1"/>
    </source>
</evidence>
<keyword evidence="6" id="KW-1185">Reference proteome</keyword>
<dbReference type="Pfam" id="PF12937">
    <property type="entry name" value="F-box-like"/>
    <property type="match status" value="1"/>
</dbReference>
<evidence type="ECO:0000259" key="4">
    <source>
        <dbReference type="PROSITE" id="PS50181"/>
    </source>
</evidence>
<accession>A0AAN7T538</accession>
<reference evidence="5 6" key="1">
    <citation type="submission" date="2023-08" db="EMBL/GenBank/DDBJ databases">
        <title>Black Yeasts Isolated from many extreme environments.</title>
        <authorList>
            <person name="Coleine C."/>
            <person name="Stajich J.E."/>
            <person name="Selbmann L."/>
        </authorList>
    </citation>
    <scope>NUCLEOTIDE SEQUENCE [LARGE SCALE GENOMIC DNA]</scope>
    <source>
        <strain evidence="5 6">CCFEE 5910</strain>
    </source>
</reference>
<proteinExistence type="predicted"/>
<organism evidence="5 6">
    <name type="scientific">Lithohypha guttulata</name>
    <dbReference type="NCBI Taxonomy" id="1690604"/>
    <lineage>
        <taxon>Eukaryota</taxon>
        <taxon>Fungi</taxon>
        <taxon>Dikarya</taxon>
        <taxon>Ascomycota</taxon>
        <taxon>Pezizomycotina</taxon>
        <taxon>Eurotiomycetes</taxon>
        <taxon>Chaetothyriomycetidae</taxon>
        <taxon>Chaetothyriales</taxon>
        <taxon>Trichomeriaceae</taxon>
        <taxon>Lithohypha</taxon>
    </lineage>
</organism>
<dbReference type="SMART" id="SM00256">
    <property type="entry name" value="FBOX"/>
    <property type="match status" value="1"/>
</dbReference>
<sequence length="573" mass="63916">MLRFLSQQNPSSSDDATQPSTQLRHSLMSSEIMDASLVDISTLSSQANVLSLPPELLQHILSFLDAEDLVSLRRVCHGFRTHAELEQLWLNLIRFNVPEQDVPTIPSPAPTYRELFLSHFPRWHLPRNKIWFSDDAYSGKLILVKFDPRRGSIEGYRLTAEKLPAISYPWSYKPSVRIHQVEPRVYASTEDPVLSIPLSLPCNAVSNSWRWMSTNNESSTRFPELLMRVGRPEQRINGSLMLSKNLPDESANAPSVGVWPPRTIPNMPRTRSSTSSGDKFASKGHRPQTIEEISNTTFRLRTWSHFTQGILSLGVRPGEEISTWSTLDPALYTPTPSKPYQGIFVGDYASHGCEFLLVMQTAEAPPTRDGMSDAESDDDGVDDGTGTRHRNYITALLAALREQHFIDDADFASMNNITVQGQSTNAHHPGGSEVTPNVPDPDGSIHQGAIEAIKLTGDVNVPRGEHTFIADDIGAGGLIRIAGEHPFKGARVVRSRGHVAHRFFREGKLNHYHEIATGANVEIDKFIPSQLFLISPDLLAQYWLPYGHISFYKRIDVDSLLAGAARERRSSEC</sequence>
<dbReference type="PROSITE" id="PS50181">
    <property type="entry name" value="FBOX"/>
    <property type="match status" value="1"/>
</dbReference>
<dbReference type="PANTHER" id="PTHR10706">
    <property type="entry name" value="F-BOX FAMILY PROTEIN"/>
    <property type="match status" value="1"/>
</dbReference>
<protein>
    <recommendedName>
        <fullName evidence="4">F-box domain-containing protein</fullName>
    </recommendedName>
</protein>
<comment type="caution">
    <text evidence="5">The sequence shown here is derived from an EMBL/GenBank/DDBJ whole genome shotgun (WGS) entry which is preliminary data.</text>
</comment>
<evidence type="ECO:0000256" key="1">
    <source>
        <dbReference type="ARBA" id="ARBA00004906"/>
    </source>
</evidence>
<dbReference type="EMBL" id="JAVRRJ010000001">
    <property type="protein sequence ID" value="KAK5090639.1"/>
    <property type="molecule type" value="Genomic_DNA"/>
</dbReference>
<evidence type="ECO:0000256" key="2">
    <source>
        <dbReference type="ARBA" id="ARBA00022786"/>
    </source>
</evidence>
<dbReference type="InterPro" id="IPR001810">
    <property type="entry name" value="F-box_dom"/>
</dbReference>
<dbReference type="PANTHER" id="PTHR10706:SF130">
    <property type="entry name" value="F-BOX ONLY PROTEIN 31"/>
    <property type="match status" value="1"/>
</dbReference>
<dbReference type="AlphaFoldDB" id="A0AAN7T538"/>
<dbReference type="CDD" id="cd09917">
    <property type="entry name" value="F-box_SF"/>
    <property type="match status" value="1"/>
</dbReference>
<feature type="domain" description="F-box" evidence="4">
    <location>
        <begin position="46"/>
        <end position="92"/>
    </location>
</feature>
<feature type="compositionally biased region" description="Acidic residues" evidence="3">
    <location>
        <begin position="372"/>
        <end position="382"/>
    </location>
</feature>
<feature type="region of interest" description="Disordered" evidence="3">
    <location>
        <begin position="365"/>
        <end position="386"/>
    </location>
</feature>
<dbReference type="Proteomes" id="UP001309876">
    <property type="component" value="Unassembled WGS sequence"/>
</dbReference>
<keyword evidence="2" id="KW-0833">Ubl conjugation pathway</keyword>
<feature type="region of interest" description="Disordered" evidence="3">
    <location>
        <begin position="244"/>
        <end position="288"/>
    </location>
</feature>
<dbReference type="Pfam" id="PF12014">
    <property type="entry name" value="Cyclin_D1_bind"/>
    <property type="match status" value="1"/>
</dbReference>
<feature type="region of interest" description="Disordered" evidence="3">
    <location>
        <begin position="422"/>
        <end position="442"/>
    </location>
</feature>
<dbReference type="InterPro" id="IPR045048">
    <property type="entry name" value="FBXO31/39"/>
</dbReference>
<evidence type="ECO:0000256" key="3">
    <source>
        <dbReference type="SAM" id="MobiDB-lite"/>
    </source>
</evidence>
<evidence type="ECO:0000313" key="6">
    <source>
        <dbReference type="Proteomes" id="UP001309876"/>
    </source>
</evidence>
<dbReference type="SUPFAM" id="SSF81383">
    <property type="entry name" value="F-box domain"/>
    <property type="match status" value="1"/>
</dbReference>
<comment type="pathway">
    <text evidence="1">Protein modification; protein ubiquitination.</text>
</comment>
<dbReference type="InterPro" id="IPR036047">
    <property type="entry name" value="F-box-like_dom_sf"/>
</dbReference>